<evidence type="ECO:0000256" key="4">
    <source>
        <dbReference type="ARBA" id="ARBA00048505"/>
    </source>
</evidence>
<dbReference type="SMART" id="SM00849">
    <property type="entry name" value="Lactamase_B"/>
    <property type="match status" value="1"/>
</dbReference>
<accession>A0ABT9CIB3</accession>
<dbReference type="NCBIfam" id="NF001911">
    <property type="entry name" value="PRK00685.1"/>
    <property type="match status" value="1"/>
</dbReference>
<dbReference type="HAMAP" id="MF_00457">
    <property type="entry name" value="UPF0173"/>
    <property type="match status" value="1"/>
</dbReference>
<evidence type="ECO:0000256" key="3">
    <source>
        <dbReference type="ARBA" id="ARBA00034301"/>
    </source>
</evidence>
<keyword evidence="1 5" id="KW-0378">Hydrolase</keyword>
<dbReference type="Proteomes" id="UP001240171">
    <property type="component" value="Unassembled WGS sequence"/>
</dbReference>
<dbReference type="InterPro" id="IPR036866">
    <property type="entry name" value="RibonucZ/Hydroxyglut_hydro"/>
</dbReference>
<dbReference type="SUPFAM" id="SSF56281">
    <property type="entry name" value="Metallo-hydrolase/oxidoreductase"/>
    <property type="match status" value="1"/>
</dbReference>
<evidence type="ECO:0000313" key="7">
    <source>
        <dbReference type="EMBL" id="MDO7908303.1"/>
    </source>
</evidence>
<dbReference type="InterPro" id="IPR001279">
    <property type="entry name" value="Metallo-B-lactamas"/>
</dbReference>
<comment type="catalytic activity">
    <reaction evidence="4">
        <text>3',5'-cyclic UMP + H2O = UMP + H(+)</text>
        <dbReference type="Rhea" id="RHEA:70575"/>
        <dbReference type="ChEBI" id="CHEBI:15377"/>
        <dbReference type="ChEBI" id="CHEBI:15378"/>
        <dbReference type="ChEBI" id="CHEBI:57865"/>
        <dbReference type="ChEBI" id="CHEBI:184387"/>
    </reaction>
    <physiologicalReaction direction="left-to-right" evidence="4">
        <dbReference type="Rhea" id="RHEA:70576"/>
    </physiologicalReaction>
</comment>
<evidence type="ECO:0000256" key="5">
    <source>
        <dbReference type="HAMAP-Rule" id="MF_00457"/>
    </source>
</evidence>
<comment type="function">
    <text evidence="3">Counteracts the endogenous Pycsar antiviral defense system. Phosphodiesterase that enables metal-dependent hydrolysis of host cyclic nucleotide Pycsar defense signals such as cCMP and cUMP.</text>
</comment>
<dbReference type="InterPro" id="IPR050114">
    <property type="entry name" value="UPF0173_UPF0282_UlaG_hydrolase"/>
</dbReference>
<feature type="domain" description="Metallo-beta-lactamase" evidence="6">
    <location>
        <begin position="7"/>
        <end position="194"/>
    </location>
</feature>
<gene>
    <name evidence="7" type="ORF">Q5741_18030</name>
</gene>
<proteinExistence type="inferred from homology"/>
<evidence type="ECO:0000256" key="1">
    <source>
        <dbReference type="ARBA" id="ARBA00022801"/>
    </source>
</evidence>
<evidence type="ECO:0000313" key="8">
    <source>
        <dbReference type="Proteomes" id="UP001240171"/>
    </source>
</evidence>
<dbReference type="PANTHER" id="PTHR43546:SF3">
    <property type="entry name" value="UPF0173 METAL-DEPENDENT HYDROLASE MJ1163"/>
    <property type="match status" value="1"/>
</dbReference>
<comment type="caution">
    <text evidence="7">The sequence shown here is derived from an EMBL/GenBank/DDBJ whole genome shotgun (WGS) entry which is preliminary data.</text>
</comment>
<evidence type="ECO:0000259" key="6">
    <source>
        <dbReference type="SMART" id="SM00849"/>
    </source>
</evidence>
<dbReference type="Gene3D" id="3.60.15.10">
    <property type="entry name" value="Ribonuclease Z/Hydroxyacylglutathione hydrolase-like"/>
    <property type="match status" value="1"/>
</dbReference>
<organism evidence="7 8">
    <name type="scientific">Paenibacillus lacisoli</name>
    <dbReference type="NCBI Taxonomy" id="3064525"/>
    <lineage>
        <taxon>Bacteria</taxon>
        <taxon>Bacillati</taxon>
        <taxon>Bacillota</taxon>
        <taxon>Bacilli</taxon>
        <taxon>Bacillales</taxon>
        <taxon>Paenibacillaceae</taxon>
        <taxon>Paenibacillus</taxon>
    </lineage>
</organism>
<comment type="catalytic activity">
    <reaction evidence="2">
        <text>3',5'-cyclic CMP + H2O = CMP + H(+)</text>
        <dbReference type="Rhea" id="RHEA:72675"/>
        <dbReference type="ChEBI" id="CHEBI:15377"/>
        <dbReference type="ChEBI" id="CHEBI:15378"/>
        <dbReference type="ChEBI" id="CHEBI:58003"/>
        <dbReference type="ChEBI" id="CHEBI:60377"/>
    </reaction>
    <physiologicalReaction direction="left-to-right" evidence="2">
        <dbReference type="Rhea" id="RHEA:72676"/>
    </physiologicalReaction>
</comment>
<name>A0ABT9CIB3_9BACL</name>
<evidence type="ECO:0000256" key="2">
    <source>
        <dbReference type="ARBA" id="ARBA00034221"/>
    </source>
</evidence>
<dbReference type="RefSeq" id="WP_305025520.1">
    <property type="nucleotide sequence ID" value="NZ_JAUQTB010000014.1"/>
</dbReference>
<dbReference type="Pfam" id="PF12706">
    <property type="entry name" value="Lactamase_B_2"/>
    <property type="match status" value="1"/>
</dbReference>
<dbReference type="PANTHER" id="PTHR43546">
    <property type="entry name" value="UPF0173 METAL-DEPENDENT HYDROLASE MJ1163-RELATED"/>
    <property type="match status" value="1"/>
</dbReference>
<dbReference type="InterPro" id="IPR022877">
    <property type="entry name" value="UPF0173"/>
</dbReference>
<reference evidence="7 8" key="1">
    <citation type="submission" date="2023-07" db="EMBL/GenBank/DDBJ databases">
        <title>Paenibacillus sp. JX-17 nov. isolated from soil.</title>
        <authorList>
            <person name="Wan Y."/>
            <person name="Liu B."/>
        </authorList>
    </citation>
    <scope>NUCLEOTIDE SEQUENCE [LARGE SCALE GENOMIC DNA]</scope>
    <source>
        <strain evidence="7 8">JX-17</strain>
    </source>
</reference>
<protein>
    <recommendedName>
        <fullName evidence="5">UPF0173 metal-dependent hydrolase Q5741_18030</fullName>
    </recommendedName>
</protein>
<dbReference type="GO" id="GO:0016787">
    <property type="term" value="F:hydrolase activity"/>
    <property type="evidence" value="ECO:0007669"/>
    <property type="project" value="UniProtKB-KW"/>
</dbReference>
<keyword evidence="8" id="KW-1185">Reference proteome</keyword>
<dbReference type="EMBL" id="JAUQTB010000014">
    <property type="protein sequence ID" value="MDO7908303.1"/>
    <property type="molecule type" value="Genomic_DNA"/>
</dbReference>
<sequence length="230" mass="25171">MQIIYHSHSTIQLISGDHSLIIDPFISGNPQSKTKVEDIRTDAVLLTHAHADHILDAVPIAKANQVPIVANPELAAYLTWQGAENTVGMNIGGTFDLGFAKVKMIQAFHSSGIIDEEKQVIHYGGMPAGYIIEMDGKTILHAGDTGLFGDMKLIGERHLIDVAFVPIGDHFTMGPEDALQAAEWFNAKLTVPVHYNSFPVIHQDGDRFVQQLESKGLKGRKLELGDTLEL</sequence>
<comment type="similarity">
    <text evidence="5">Belongs to the UPF0173 family.</text>
</comment>